<accession>A0A2S4MAZ6</accession>
<dbReference type="Proteomes" id="UP000236919">
    <property type="component" value="Unassembled WGS sequence"/>
</dbReference>
<evidence type="ECO:0000313" key="6">
    <source>
        <dbReference type="EMBL" id="POR51789.1"/>
    </source>
</evidence>
<dbReference type="OrthoDB" id="3576439at2"/>
<keyword evidence="3 5" id="KW-1133">Transmembrane helix</keyword>
<evidence type="ECO:0000313" key="7">
    <source>
        <dbReference type="Proteomes" id="UP000236919"/>
    </source>
</evidence>
<name>A0A2S4MAZ6_9HYPH</name>
<evidence type="ECO:0000256" key="1">
    <source>
        <dbReference type="ARBA" id="ARBA00004141"/>
    </source>
</evidence>
<organism evidence="6 7">
    <name type="scientific">Bosea psychrotolerans</name>
    <dbReference type="NCBI Taxonomy" id="1871628"/>
    <lineage>
        <taxon>Bacteria</taxon>
        <taxon>Pseudomonadati</taxon>
        <taxon>Pseudomonadota</taxon>
        <taxon>Alphaproteobacteria</taxon>
        <taxon>Hyphomicrobiales</taxon>
        <taxon>Boseaceae</taxon>
        <taxon>Bosea</taxon>
    </lineage>
</organism>
<reference evidence="6 7" key="1">
    <citation type="submission" date="2018-01" db="EMBL/GenBank/DDBJ databases">
        <title>Genomic Encyclopedia of Type Strains, Phase III (KMG-III): the genomes of soil and plant-associated and newly described type strains.</title>
        <authorList>
            <person name="Whitman W."/>
        </authorList>
    </citation>
    <scope>NUCLEOTIDE SEQUENCE [LARGE SCALE GENOMIC DNA]</scope>
    <source>
        <strain evidence="6 7">1131</strain>
    </source>
</reference>
<keyword evidence="2 5" id="KW-0812">Transmembrane</keyword>
<feature type="transmembrane region" description="Helical" evidence="5">
    <location>
        <begin position="77"/>
        <end position="97"/>
    </location>
</feature>
<protein>
    <submittedName>
        <fullName evidence="6">DoxX-like protein</fullName>
    </submittedName>
</protein>
<evidence type="ECO:0000256" key="3">
    <source>
        <dbReference type="ARBA" id="ARBA00022989"/>
    </source>
</evidence>
<evidence type="ECO:0000256" key="4">
    <source>
        <dbReference type="ARBA" id="ARBA00023136"/>
    </source>
</evidence>
<dbReference type="AlphaFoldDB" id="A0A2S4MAZ6"/>
<dbReference type="Pfam" id="PF13564">
    <property type="entry name" value="DoxX_2"/>
    <property type="match status" value="1"/>
</dbReference>
<comment type="caution">
    <text evidence="6">The sequence shown here is derived from an EMBL/GenBank/DDBJ whole genome shotgun (WGS) entry which is preliminary data.</text>
</comment>
<sequence length="135" mass="14605">MSLTQVETMPRWRRIGLWSLKALLALVFLAAGGAKLAGVPMMVENFEHLGLGQWFRYVTGTLEVIGAVMILLRTFAAFGGVLLAAIMVGATLAHLFAIPGSPIPAIVLFGLSGLVVFAHRDQVEGFARRVFDDHD</sequence>
<gene>
    <name evidence="6" type="ORF">CYD53_10671</name>
</gene>
<evidence type="ECO:0000256" key="5">
    <source>
        <dbReference type="SAM" id="Phobius"/>
    </source>
</evidence>
<proteinExistence type="predicted"/>
<comment type="subcellular location">
    <subcellularLocation>
        <location evidence="1">Membrane</location>
        <topology evidence="1">Multi-pass membrane protein</topology>
    </subcellularLocation>
</comment>
<dbReference type="EMBL" id="PQFZ01000006">
    <property type="protein sequence ID" value="POR51789.1"/>
    <property type="molecule type" value="Genomic_DNA"/>
</dbReference>
<feature type="transmembrane region" description="Helical" evidence="5">
    <location>
        <begin position="54"/>
        <end position="72"/>
    </location>
</feature>
<evidence type="ECO:0000256" key="2">
    <source>
        <dbReference type="ARBA" id="ARBA00022692"/>
    </source>
</evidence>
<dbReference type="RefSeq" id="WP_103718384.1">
    <property type="nucleotide sequence ID" value="NZ_PQFZ01000006.1"/>
</dbReference>
<keyword evidence="7" id="KW-1185">Reference proteome</keyword>
<dbReference type="GO" id="GO:0016020">
    <property type="term" value="C:membrane"/>
    <property type="evidence" value="ECO:0007669"/>
    <property type="project" value="UniProtKB-SubCell"/>
</dbReference>
<dbReference type="InterPro" id="IPR032808">
    <property type="entry name" value="DoxX"/>
</dbReference>
<feature type="transmembrane region" description="Helical" evidence="5">
    <location>
        <begin position="103"/>
        <end position="119"/>
    </location>
</feature>
<keyword evidence="4 5" id="KW-0472">Membrane</keyword>